<feature type="compositionally biased region" description="Basic and acidic residues" evidence="1">
    <location>
        <begin position="1"/>
        <end position="11"/>
    </location>
</feature>
<evidence type="ECO:0000256" key="1">
    <source>
        <dbReference type="SAM" id="MobiDB-lite"/>
    </source>
</evidence>
<dbReference type="AlphaFoldDB" id="A0AAN8ISL7"/>
<sequence>MESAVETREPAEQLFESELSTTKETEGTETFHDNGISEQRESHSCGDMIFEGDEPEERGDHVVGSDFECGAVDVIWLANNELDEAAIDKESDFYPSVEVGANETATVVDSKRCHADNTASATPSAPATPDFSRLESPASPPAVDGQCQSKPLHNEPAHVHEPAHEAASDLNIFSDAVSKPNDCGKSPWAPPHGKLAPVSCAESVTVNPLLQEKTFCTVNHLPSNNFVDCGHASMVGGAKNELRPPNIPGYVLHPNSFQLPTHMAQRNGIIPPNPNHVFQQQQQQQQQNDYGCPGNSVSYLTYPMVPTTRNTLPPYNSDGFPSNQQFIANHPNSDVNSNVLPYQIGQGRPEDYGCQMNYVAPSNPIRTFEATRDFMPLSLRQDVVPLQQPVRATPWSIEQSLGYPSVKQLSNNTAQTIPLCRAPLISSKTTVTGATLLAQDVTFANGSSGRLNPSGFQMPVASTHPQQAERENPLESQNACVDSSEQRDCCPPVLTPSAGPAQENDNEAAVVSTPVTSQMPSSFVRTASSSANTSSSVTKLEDVVAFKAPRRLGINLMKYARCPKKRSQTIDVLMKNSVKNLELSTAVASTTPLFLPASPVNVGDDDASREDRSRIRSQFPIVRYPSMVDVNFRRRPGVKAPSRPRHLCDQTREVIGRVCAYFREFSKRFASLGNNIAGTPFENPERMAAHATGFTLPTIRRCCERMEVIPHCTYRPGSLPTEDELSKLSSTFAGEPWLNSLRARNRCGAVRKRTKKPSTPSSVSLSEMEKDPEESADEPLSEGDVEPYQPEEKGEGAPKLRRSQRILNQRRAKMMTRQRIKKLEGKTVNITHKKDGGKANIVTDEAGGKLSTACSNQDNKQTGSTVDNQTPAYARPEVRKKRNRRTSSPIPSTDSKSDHDRRAVHVVKRSRSASRLMDNDNQEVPLVNFSRNNDDGAIVKPAEWPNRTIDNPPASVADNDRTR</sequence>
<evidence type="ECO:0000313" key="2">
    <source>
        <dbReference type="EMBL" id="KAK5985259.1"/>
    </source>
</evidence>
<reference evidence="2 3" key="1">
    <citation type="submission" date="2019-10" db="EMBL/GenBank/DDBJ databases">
        <title>Assembly and Annotation for the nematode Trichostrongylus colubriformis.</title>
        <authorList>
            <person name="Martin J."/>
        </authorList>
    </citation>
    <scope>NUCLEOTIDE SEQUENCE [LARGE SCALE GENOMIC DNA]</scope>
    <source>
        <strain evidence="2">G859</strain>
        <tissue evidence="2">Whole worm</tissue>
    </source>
</reference>
<feature type="compositionally biased region" description="Basic and acidic residues" evidence="1">
    <location>
        <begin position="152"/>
        <end position="165"/>
    </location>
</feature>
<comment type="caution">
    <text evidence="2">The sequence shown here is derived from an EMBL/GenBank/DDBJ whole genome shotgun (WGS) entry which is preliminary data.</text>
</comment>
<feature type="compositionally biased region" description="Low complexity" evidence="1">
    <location>
        <begin position="118"/>
        <end position="129"/>
    </location>
</feature>
<feature type="region of interest" description="Disordered" evidence="1">
    <location>
        <begin position="450"/>
        <end position="509"/>
    </location>
</feature>
<feature type="compositionally biased region" description="Polar residues" evidence="1">
    <location>
        <begin position="474"/>
        <end position="483"/>
    </location>
</feature>
<feature type="region of interest" description="Disordered" evidence="1">
    <location>
        <begin position="748"/>
        <end position="817"/>
    </location>
</feature>
<name>A0AAN8ISL7_TRICO</name>
<keyword evidence="3" id="KW-1185">Reference proteome</keyword>
<organism evidence="2 3">
    <name type="scientific">Trichostrongylus colubriformis</name>
    <name type="common">Black scour worm</name>
    <dbReference type="NCBI Taxonomy" id="6319"/>
    <lineage>
        <taxon>Eukaryota</taxon>
        <taxon>Metazoa</taxon>
        <taxon>Ecdysozoa</taxon>
        <taxon>Nematoda</taxon>
        <taxon>Chromadorea</taxon>
        <taxon>Rhabditida</taxon>
        <taxon>Rhabditina</taxon>
        <taxon>Rhabditomorpha</taxon>
        <taxon>Strongyloidea</taxon>
        <taxon>Trichostrongylidae</taxon>
        <taxon>Trichostrongylus</taxon>
    </lineage>
</organism>
<feature type="region of interest" description="Disordered" evidence="1">
    <location>
        <begin position="1"/>
        <end position="30"/>
    </location>
</feature>
<feature type="compositionally biased region" description="Basic and acidic residues" evidence="1">
    <location>
        <begin position="21"/>
        <end position="30"/>
    </location>
</feature>
<evidence type="ECO:0000313" key="3">
    <source>
        <dbReference type="Proteomes" id="UP001331761"/>
    </source>
</evidence>
<feature type="compositionally biased region" description="Basic residues" evidence="1">
    <location>
        <begin position="799"/>
        <end position="817"/>
    </location>
</feature>
<proteinExistence type="predicted"/>
<accession>A0AAN8ISL7</accession>
<feature type="region of interest" description="Disordered" evidence="1">
    <location>
        <begin position="851"/>
        <end position="963"/>
    </location>
</feature>
<feature type="compositionally biased region" description="Acidic residues" evidence="1">
    <location>
        <begin position="770"/>
        <end position="785"/>
    </location>
</feature>
<feature type="region of interest" description="Disordered" evidence="1">
    <location>
        <begin position="115"/>
        <end position="165"/>
    </location>
</feature>
<dbReference type="EMBL" id="WIXE01001940">
    <property type="protein sequence ID" value="KAK5985259.1"/>
    <property type="molecule type" value="Genomic_DNA"/>
</dbReference>
<gene>
    <name evidence="2" type="ORF">GCK32_000686</name>
</gene>
<protein>
    <submittedName>
        <fullName evidence="2">Uncharacterized protein</fullName>
    </submittedName>
</protein>
<dbReference type="Proteomes" id="UP001331761">
    <property type="component" value="Unassembled WGS sequence"/>
</dbReference>
<feature type="compositionally biased region" description="Polar residues" evidence="1">
    <location>
        <begin position="852"/>
        <end position="871"/>
    </location>
</feature>